<gene>
    <name evidence="1" type="ORF">C7402_104407</name>
</gene>
<evidence type="ECO:0000313" key="1">
    <source>
        <dbReference type="EMBL" id="PVX85163.1"/>
    </source>
</evidence>
<dbReference type="Proteomes" id="UP000245712">
    <property type="component" value="Unassembled WGS sequence"/>
</dbReference>
<comment type="caution">
    <text evidence="1">The sequence shown here is derived from an EMBL/GenBank/DDBJ whole genome shotgun (WGS) entry which is preliminary data.</text>
</comment>
<protein>
    <submittedName>
        <fullName evidence="1">Phenol 2-monooxygenase P0 subunit</fullName>
    </submittedName>
</protein>
<dbReference type="Pfam" id="PF06099">
    <property type="entry name" value="Phenol_hyd_sub"/>
    <property type="match status" value="1"/>
</dbReference>
<reference evidence="1 2" key="1">
    <citation type="submission" date="2018-05" db="EMBL/GenBank/DDBJ databases">
        <title>Genomic Encyclopedia of Type Strains, Phase IV (KMG-V): Genome sequencing to study the core and pangenomes of soil and plant-associated prokaryotes.</title>
        <authorList>
            <person name="Whitman W."/>
        </authorList>
    </citation>
    <scope>NUCLEOTIDE SEQUENCE [LARGE SCALE GENOMIC DNA]</scope>
    <source>
        <strain evidence="1 2">SCZa-39</strain>
    </source>
</reference>
<dbReference type="PIRSF" id="PIRSF000039">
    <property type="entry name" value="Phenol_monooxy_K"/>
    <property type="match status" value="1"/>
</dbReference>
<organism evidence="1 2">
    <name type="scientific">Paraburkholderia unamae</name>
    <dbReference type="NCBI Taxonomy" id="219649"/>
    <lineage>
        <taxon>Bacteria</taxon>
        <taxon>Pseudomonadati</taxon>
        <taxon>Pseudomonadota</taxon>
        <taxon>Betaproteobacteria</taxon>
        <taxon>Burkholderiales</taxon>
        <taxon>Burkholderiaceae</taxon>
        <taxon>Paraburkholderia</taxon>
    </lineage>
</organism>
<dbReference type="EMBL" id="QEOB01000004">
    <property type="protein sequence ID" value="PVX85163.1"/>
    <property type="molecule type" value="Genomic_DNA"/>
</dbReference>
<dbReference type="RefSeq" id="WP_112170693.1">
    <property type="nucleotide sequence ID" value="NZ_CAJZAT010000101.1"/>
</dbReference>
<name>A0ABX5KWE4_9BURK</name>
<sequence length="91" mass="10347">MSKPQSLVTALERPFDVARRYVRTKAHRADGFVEFEFSIGDPRICVELVMRESDYRAFCATHDVVRLSAVEAAALDAEELKWRYGQPGLAE</sequence>
<keyword evidence="2" id="KW-1185">Reference proteome</keyword>
<evidence type="ECO:0000313" key="2">
    <source>
        <dbReference type="Proteomes" id="UP000245712"/>
    </source>
</evidence>
<dbReference type="InterPro" id="IPR010353">
    <property type="entry name" value="DmpK"/>
</dbReference>
<accession>A0ABX5KWE4</accession>
<proteinExistence type="predicted"/>